<dbReference type="STRING" id="267850.ADINL_2385"/>
<dbReference type="Pfam" id="PF01381">
    <property type="entry name" value="HTH_3"/>
    <property type="match status" value="1"/>
</dbReference>
<dbReference type="CDD" id="cd00093">
    <property type="entry name" value="HTH_XRE"/>
    <property type="match status" value="1"/>
</dbReference>
<proteinExistence type="predicted"/>
<dbReference type="GO" id="GO:0003677">
    <property type="term" value="F:DNA binding"/>
    <property type="evidence" value="ECO:0007669"/>
    <property type="project" value="InterPro"/>
</dbReference>
<protein>
    <recommendedName>
        <fullName evidence="1">HTH cro/C1-type domain-containing protein</fullName>
    </recommendedName>
</protein>
<evidence type="ECO:0000313" key="2">
    <source>
        <dbReference type="EMBL" id="KDE39256.1"/>
    </source>
</evidence>
<dbReference type="Proteomes" id="UP000027318">
    <property type="component" value="Unassembled WGS sequence"/>
</dbReference>
<evidence type="ECO:0000313" key="3">
    <source>
        <dbReference type="Proteomes" id="UP000027318"/>
    </source>
</evidence>
<dbReference type="Gene3D" id="1.10.260.40">
    <property type="entry name" value="lambda repressor-like DNA-binding domains"/>
    <property type="match status" value="1"/>
</dbReference>
<name>A0A063Y3A6_9GAMM</name>
<feature type="domain" description="HTH cro/C1-type" evidence="1">
    <location>
        <begin position="1"/>
        <end position="46"/>
    </location>
</feature>
<evidence type="ECO:0000259" key="1">
    <source>
        <dbReference type="PROSITE" id="PS50943"/>
    </source>
</evidence>
<dbReference type="EMBL" id="JMSZ01000032">
    <property type="protein sequence ID" value="KDE39256.1"/>
    <property type="molecule type" value="Genomic_DNA"/>
</dbReference>
<reference evidence="2 3" key="1">
    <citation type="journal article" date="2005" name="Int. J. Syst. Evol. Microbiol.">
        <title>Nitrincola lacisaponensis gen. nov., sp. nov., a novel alkaliphilic bacterium isolated from an alkaline, saline lake.</title>
        <authorList>
            <person name="Dimitriu P.A."/>
            <person name="Shukla S.K."/>
            <person name="Conradt J."/>
            <person name="Marquez M.C."/>
            <person name="Ventosa A."/>
            <person name="Maglia A."/>
            <person name="Peyton B.M."/>
            <person name="Pinkart H.C."/>
            <person name="Mormile M.R."/>
        </authorList>
    </citation>
    <scope>NUCLEOTIDE SEQUENCE [LARGE SCALE GENOMIC DNA]</scope>
    <source>
        <strain evidence="2 3">4CA</strain>
    </source>
</reference>
<comment type="caution">
    <text evidence="2">The sequence shown here is derived from an EMBL/GenBank/DDBJ whole genome shotgun (WGS) entry which is preliminary data.</text>
</comment>
<dbReference type="InterPro" id="IPR010982">
    <property type="entry name" value="Lambda_DNA-bd_dom_sf"/>
</dbReference>
<keyword evidence="3" id="KW-1185">Reference proteome</keyword>
<dbReference type="PROSITE" id="PS50943">
    <property type="entry name" value="HTH_CROC1"/>
    <property type="match status" value="1"/>
</dbReference>
<dbReference type="AlphaFoldDB" id="A0A063Y3A6"/>
<gene>
    <name evidence="2" type="ORF">ADINL_2385</name>
</gene>
<dbReference type="SUPFAM" id="SSF47413">
    <property type="entry name" value="lambda repressor-like DNA-binding domains"/>
    <property type="match status" value="1"/>
</dbReference>
<accession>A0A063Y3A6</accession>
<sequence>MTLAELARKVDSHVGNLSRIERNAAKPSLDLLYKISDALDYSLSDIFFMADSNSTGCHKQSALLAVFISLVEQDKDLMLEFAYLLQQRGHNHDKDGT</sequence>
<dbReference type="InterPro" id="IPR001387">
    <property type="entry name" value="Cro/C1-type_HTH"/>
</dbReference>
<organism evidence="2 3">
    <name type="scientific">Nitrincola lacisaponensis</name>
    <dbReference type="NCBI Taxonomy" id="267850"/>
    <lineage>
        <taxon>Bacteria</taxon>
        <taxon>Pseudomonadati</taxon>
        <taxon>Pseudomonadota</taxon>
        <taxon>Gammaproteobacteria</taxon>
        <taxon>Oceanospirillales</taxon>
        <taxon>Oceanospirillaceae</taxon>
        <taxon>Nitrincola</taxon>
    </lineage>
</organism>